<organism evidence="2 3">
    <name type="scientific">Clavelina lepadiformis</name>
    <name type="common">Light-bulb sea squirt</name>
    <name type="synonym">Ascidia lepadiformis</name>
    <dbReference type="NCBI Taxonomy" id="159417"/>
    <lineage>
        <taxon>Eukaryota</taxon>
        <taxon>Metazoa</taxon>
        <taxon>Chordata</taxon>
        <taxon>Tunicata</taxon>
        <taxon>Ascidiacea</taxon>
        <taxon>Aplousobranchia</taxon>
        <taxon>Clavelinidae</taxon>
        <taxon>Clavelina</taxon>
    </lineage>
</organism>
<accession>A0ABP0FRS2</accession>
<protein>
    <submittedName>
        <fullName evidence="2">Uncharacterized protein</fullName>
    </submittedName>
</protein>
<dbReference type="EMBL" id="CAWYQH010000090">
    <property type="protein sequence ID" value="CAK8682344.1"/>
    <property type="molecule type" value="Genomic_DNA"/>
</dbReference>
<feature type="region of interest" description="Disordered" evidence="1">
    <location>
        <begin position="179"/>
        <end position="199"/>
    </location>
</feature>
<comment type="caution">
    <text evidence="2">The sequence shown here is derived from an EMBL/GenBank/DDBJ whole genome shotgun (WGS) entry which is preliminary data.</text>
</comment>
<evidence type="ECO:0000256" key="1">
    <source>
        <dbReference type="SAM" id="MobiDB-lite"/>
    </source>
</evidence>
<evidence type="ECO:0000313" key="3">
    <source>
        <dbReference type="Proteomes" id="UP001642483"/>
    </source>
</evidence>
<evidence type="ECO:0000313" key="2">
    <source>
        <dbReference type="EMBL" id="CAK8682344.1"/>
    </source>
</evidence>
<proteinExistence type="predicted"/>
<dbReference type="InterPro" id="IPR011990">
    <property type="entry name" value="TPR-like_helical_dom_sf"/>
</dbReference>
<keyword evidence="3" id="KW-1185">Reference proteome</keyword>
<dbReference type="Gene3D" id="1.25.40.10">
    <property type="entry name" value="Tetratricopeptide repeat domain"/>
    <property type="match status" value="2"/>
</dbReference>
<dbReference type="SUPFAM" id="SSF48452">
    <property type="entry name" value="TPR-like"/>
    <property type="match status" value="2"/>
</dbReference>
<gene>
    <name evidence="2" type="ORF">CVLEPA_LOCUS13017</name>
</gene>
<dbReference type="SMART" id="SM00028">
    <property type="entry name" value="TPR"/>
    <property type="match status" value="4"/>
</dbReference>
<dbReference type="Proteomes" id="UP001642483">
    <property type="component" value="Unassembled WGS sequence"/>
</dbReference>
<name>A0ABP0FRS2_CLALP</name>
<dbReference type="InterPro" id="IPR019734">
    <property type="entry name" value="TPR_rpt"/>
</dbReference>
<reference evidence="2 3" key="1">
    <citation type="submission" date="2024-02" db="EMBL/GenBank/DDBJ databases">
        <authorList>
            <person name="Daric V."/>
            <person name="Darras S."/>
        </authorList>
    </citation>
    <scope>NUCLEOTIDE SEQUENCE [LARGE SCALE GENOMIC DNA]</scope>
</reference>
<sequence>MKKILDNVQFLRSKITGVADDLSDSDGDNAYCEVSCQSTDDVVDLFYLLKRHESDFKIKVELYHKEEIEVKLDAVPLRFEVSRVQSYLHRNHGTVLPPGITRMRDEVGFHTGSCTLLMRRRDLDKKPIPRQIDVDGSKIRVSYKEQNLPEPSLPAASSAEPNAGGSFLGLLYSAEPERAGGREVHGNDPTPGVQVDDNLQVTPTTTSTFNSTLENTGNSFNGPLTSVFQTTALQTTAADPFSQLGYARGDFLQQHSVGGAGISQPMFKVGDIQDSAQNAVRASGPTQPMHCDHMHNYPGVETTNPTTSNRQVIGQSGGVILPSSNHNNQLQSTSQEQTDEEFRDDLMSLLLNPGDSPHYTGNAAMFSQAVPAGDLHKQIDDPTEKVKLMERCAIECLDFILRYNENLQRTTYYDVISRMTDFIQSIQSVKVDDEKLAATSKARCWLTIAECHHYLAEYSRAIEVLQLAITTFESTFGDGYRKMALYSACFNNMGFYYYCNNQPEEAEIFYIKSFHANQEVENKSEQLKIEHIHRTINNLCKLYQDHPTMTREKGSDVYSSLQQQKHLTGLPRFWNMLSSLRLMILLNLDGDVKSICNELATMATNISPPADQCNRLCFSLRATAQLLISKNDGESVMSLIRFGMKWSELIPDADDELYRLRDFAFIMAEQASKLTSSPSHLVTIAGGFIPLCEQIIEKIKRSKNVDQQIKDKWLSLTLNHTSHCYLKVKGYDKALQLANQALDILPLDIGQLQNLRDKFKGEIYYCIGVSNFNLKNFDSANSALSKAIKLLEKYSGQKDRINEARQCLSEINSLDCGVYDVFNS</sequence>